<comment type="caution">
    <text evidence="6">The sequence shown here is derived from an EMBL/GenBank/DDBJ whole genome shotgun (WGS) entry which is preliminary data.</text>
</comment>
<evidence type="ECO:0000313" key="7">
    <source>
        <dbReference type="Proteomes" id="UP000718593"/>
    </source>
</evidence>
<dbReference type="PRINTS" id="PR00344">
    <property type="entry name" value="BCTRLSENSOR"/>
</dbReference>
<comment type="catalytic activity">
    <reaction evidence="1">
        <text>ATP + protein L-histidine = ADP + protein N-phospho-L-histidine.</text>
        <dbReference type="EC" id="2.7.13.3"/>
    </reaction>
</comment>
<dbReference type="InterPro" id="IPR004358">
    <property type="entry name" value="Sig_transdc_His_kin-like_C"/>
</dbReference>
<feature type="transmembrane region" description="Helical" evidence="4">
    <location>
        <begin position="33"/>
        <end position="58"/>
    </location>
</feature>
<dbReference type="Pfam" id="PF25323">
    <property type="entry name" value="6TM_PilS"/>
    <property type="match status" value="1"/>
</dbReference>
<dbReference type="InterPro" id="IPR036097">
    <property type="entry name" value="HisK_dim/P_sf"/>
</dbReference>
<keyword evidence="3" id="KW-0597">Phosphoprotein</keyword>
<dbReference type="PANTHER" id="PTHR43065">
    <property type="entry name" value="SENSOR HISTIDINE KINASE"/>
    <property type="match status" value="1"/>
</dbReference>
<dbReference type="Proteomes" id="UP000718593">
    <property type="component" value="Unassembled WGS sequence"/>
</dbReference>
<keyword evidence="4" id="KW-0812">Transmembrane</keyword>
<keyword evidence="4" id="KW-0472">Membrane</keyword>
<dbReference type="InterPro" id="IPR003594">
    <property type="entry name" value="HATPase_dom"/>
</dbReference>
<evidence type="ECO:0000256" key="4">
    <source>
        <dbReference type="SAM" id="Phobius"/>
    </source>
</evidence>
<keyword evidence="6" id="KW-0418">Kinase</keyword>
<dbReference type="InterPro" id="IPR036890">
    <property type="entry name" value="HATPase_C_sf"/>
</dbReference>
<feature type="transmembrane region" description="Helical" evidence="4">
    <location>
        <begin position="96"/>
        <end position="119"/>
    </location>
</feature>
<dbReference type="SMART" id="SM00388">
    <property type="entry name" value="HisKA"/>
    <property type="match status" value="1"/>
</dbReference>
<dbReference type="Pfam" id="PF00512">
    <property type="entry name" value="HisKA"/>
    <property type="match status" value="1"/>
</dbReference>
<dbReference type="CDD" id="cd00075">
    <property type="entry name" value="HATPase"/>
    <property type="match status" value="1"/>
</dbReference>
<proteinExistence type="predicted"/>
<dbReference type="SUPFAM" id="SSF55874">
    <property type="entry name" value="ATPase domain of HSP90 chaperone/DNA topoisomerase II/histidine kinase"/>
    <property type="match status" value="1"/>
</dbReference>
<keyword evidence="4" id="KW-1133">Transmembrane helix</keyword>
<name>A0A930BWK5_9RHOO</name>
<dbReference type="InterPro" id="IPR003661">
    <property type="entry name" value="HisK_dim/P_dom"/>
</dbReference>
<dbReference type="EMBL" id="JABZMI010000149">
    <property type="protein sequence ID" value="MBF1165085.1"/>
    <property type="molecule type" value="Genomic_DNA"/>
</dbReference>
<organism evidence="6 7">
    <name type="scientific">Dechloromonas agitata</name>
    <dbReference type="NCBI Taxonomy" id="73030"/>
    <lineage>
        <taxon>Bacteria</taxon>
        <taxon>Pseudomonadati</taxon>
        <taxon>Pseudomonadota</taxon>
        <taxon>Betaproteobacteria</taxon>
        <taxon>Rhodocyclales</taxon>
        <taxon>Azonexaceae</taxon>
        <taxon>Dechloromonas</taxon>
    </lineage>
</organism>
<dbReference type="SMART" id="SM00387">
    <property type="entry name" value="HATPase_c"/>
    <property type="match status" value="1"/>
</dbReference>
<evidence type="ECO:0000256" key="3">
    <source>
        <dbReference type="ARBA" id="ARBA00022553"/>
    </source>
</evidence>
<protein>
    <recommendedName>
        <fullName evidence="2">histidine kinase</fullName>
        <ecNumber evidence="2">2.7.13.3</ecNumber>
    </recommendedName>
</protein>
<dbReference type="EC" id="2.7.13.3" evidence="2"/>
<dbReference type="PROSITE" id="PS50109">
    <property type="entry name" value="HIS_KIN"/>
    <property type="match status" value="1"/>
</dbReference>
<feature type="transmembrane region" description="Helical" evidence="4">
    <location>
        <begin position="70"/>
        <end position="90"/>
    </location>
</feature>
<evidence type="ECO:0000256" key="2">
    <source>
        <dbReference type="ARBA" id="ARBA00012438"/>
    </source>
</evidence>
<dbReference type="SUPFAM" id="SSF47384">
    <property type="entry name" value="Homodimeric domain of signal transducing histidine kinase"/>
    <property type="match status" value="1"/>
</dbReference>
<evidence type="ECO:0000256" key="1">
    <source>
        <dbReference type="ARBA" id="ARBA00000085"/>
    </source>
</evidence>
<evidence type="ECO:0000313" key="6">
    <source>
        <dbReference type="EMBL" id="MBF1165085.1"/>
    </source>
</evidence>
<keyword evidence="6" id="KW-0808">Transferase</keyword>
<accession>A0A930BWK5</accession>
<dbReference type="AlphaFoldDB" id="A0A930BWK5"/>
<dbReference type="Gene3D" id="1.10.287.130">
    <property type="match status" value="1"/>
</dbReference>
<dbReference type="PANTHER" id="PTHR43065:SF52">
    <property type="entry name" value="SENSOR PROTEIN KINASE PILS"/>
    <property type="match status" value="1"/>
</dbReference>
<feature type="domain" description="Histidine kinase" evidence="5">
    <location>
        <begin position="261"/>
        <end position="462"/>
    </location>
</feature>
<dbReference type="CDD" id="cd00082">
    <property type="entry name" value="HisKA"/>
    <property type="match status" value="1"/>
</dbReference>
<reference evidence="6" key="1">
    <citation type="submission" date="2020-04" db="EMBL/GenBank/DDBJ databases">
        <title>Deep metagenomics examines the oral microbiome during advanced dental caries in children, revealing novel taxa and co-occurrences with host molecules.</title>
        <authorList>
            <person name="Baker J.L."/>
            <person name="Morton J.T."/>
            <person name="Dinis M."/>
            <person name="Alvarez R."/>
            <person name="Tran N.C."/>
            <person name="Knight R."/>
            <person name="Edlund A."/>
        </authorList>
    </citation>
    <scope>NUCLEOTIDE SEQUENCE</scope>
    <source>
        <strain evidence="6">JCVI_32_bin.24</strain>
    </source>
</reference>
<gene>
    <name evidence="6" type="ORF">HXL68_08590</name>
</gene>
<dbReference type="InterPro" id="IPR005467">
    <property type="entry name" value="His_kinase_dom"/>
</dbReference>
<sequence length="481" mass="51644">GFYAAAAIGGLLLATHWQQHFNAQLSGQVMIDIGVVCSLMLQAGGVGSGLSVLLIVSLAAASLVGRGRLVLFYAAVATVAVLSMQAYGIVVDRFEYSSIVQAGLISAGFFATAILARLLGQRVMANEELARRRGIALANQIVISLRVIERMQDGVLILSKEGVVNRSNPVAQGMLGLPSSDAPISLAAVARDLDDALLAWRQGEGADSFEFIGSEGRSLRARFEATSSSDGEALVFLEDVSRIREQAQQLKLASLGRLTASIAHEIRNPLSAIGHAGELLREERRGDMQDRLLRILNDNVARLDRIVRDILELGRQNRAEPELLSADEFCAGFLEQFVDSENLASGVVELEVRDRFTICFDRSHLHQVLWNLVSNALRHSSGGRAAVRVVLQNGASDGRVELHVIDDGPGIPEAVREQIFEPFFTTHTKGTGLGLFIARELCATNGASIELLPSAGGAHFIVAGRNDTCQLPEPNGARAAN</sequence>
<dbReference type="Gene3D" id="3.30.565.10">
    <property type="entry name" value="Histidine kinase-like ATPase, C-terminal domain"/>
    <property type="match status" value="1"/>
</dbReference>
<feature type="non-terminal residue" evidence="6">
    <location>
        <position position="1"/>
    </location>
</feature>
<dbReference type="Pfam" id="PF02518">
    <property type="entry name" value="HATPase_c"/>
    <property type="match status" value="1"/>
</dbReference>
<evidence type="ECO:0000259" key="5">
    <source>
        <dbReference type="PROSITE" id="PS50109"/>
    </source>
</evidence>
<dbReference type="GO" id="GO:0000155">
    <property type="term" value="F:phosphorelay sensor kinase activity"/>
    <property type="evidence" value="ECO:0007669"/>
    <property type="project" value="InterPro"/>
</dbReference>